<evidence type="ECO:0000313" key="5">
    <source>
        <dbReference type="EMBL" id="CAB0027880.1"/>
    </source>
</evidence>
<dbReference type="Pfam" id="PF12796">
    <property type="entry name" value="Ank_2"/>
    <property type="match status" value="1"/>
</dbReference>
<protein>
    <submittedName>
        <fullName evidence="5">Uncharacterized protein</fullName>
    </submittedName>
</protein>
<dbReference type="SMART" id="SM00248">
    <property type="entry name" value="ANK"/>
    <property type="match status" value="6"/>
</dbReference>
<dbReference type="InterPro" id="IPR002110">
    <property type="entry name" value="Ankyrin_rpt"/>
</dbReference>
<proteinExistence type="predicted"/>
<gene>
    <name evidence="5" type="ORF">TBRA_LOCUS110</name>
</gene>
<feature type="repeat" description="ANK" evidence="3">
    <location>
        <begin position="214"/>
        <end position="242"/>
    </location>
</feature>
<feature type="non-terminal residue" evidence="5">
    <location>
        <position position="697"/>
    </location>
</feature>
<evidence type="ECO:0000256" key="1">
    <source>
        <dbReference type="ARBA" id="ARBA00022737"/>
    </source>
</evidence>
<dbReference type="Pfam" id="PF00023">
    <property type="entry name" value="Ank"/>
    <property type="match status" value="1"/>
</dbReference>
<evidence type="ECO:0000256" key="2">
    <source>
        <dbReference type="ARBA" id="ARBA00023043"/>
    </source>
</evidence>
<dbReference type="SUPFAM" id="SSF48403">
    <property type="entry name" value="Ankyrin repeat"/>
    <property type="match status" value="1"/>
</dbReference>
<dbReference type="PROSITE" id="PS50088">
    <property type="entry name" value="ANK_REPEAT"/>
    <property type="match status" value="3"/>
</dbReference>
<keyword evidence="2 3" id="KW-0040">ANK repeat</keyword>
<dbReference type="AlphaFoldDB" id="A0A6H5HVW5"/>
<organism evidence="5 6">
    <name type="scientific">Trichogramma brassicae</name>
    <dbReference type="NCBI Taxonomy" id="86971"/>
    <lineage>
        <taxon>Eukaryota</taxon>
        <taxon>Metazoa</taxon>
        <taxon>Ecdysozoa</taxon>
        <taxon>Arthropoda</taxon>
        <taxon>Hexapoda</taxon>
        <taxon>Insecta</taxon>
        <taxon>Pterygota</taxon>
        <taxon>Neoptera</taxon>
        <taxon>Endopterygota</taxon>
        <taxon>Hymenoptera</taxon>
        <taxon>Apocrita</taxon>
        <taxon>Proctotrupomorpha</taxon>
        <taxon>Chalcidoidea</taxon>
        <taxon>Trichogrammatidae</taxon>
        <taxon>Trichogramma</taxon>
    </lineage>
</organism>
<evidence type="ECO:0000256" key="3">
    <source>
        <dbReference type="PROSITE-ProRule" id="PRU00023"/>
    </source>
</evidence>
<dbReference type="InterPro" id="IPR036770">
    <property type="entry name" value="Ankyrin_rpt-contain_sf"/>
</dbReference>
<evidence type="ECO:0000256" key="4">
    <source>
        <dbReference type="SAM" id="MobiDB-lite"/>
    </source>
</evidence>
<reference evidence="5 6" key="1">
    <citation type="submission" date="2020-02" db="EMBL/GenBank/DDBJ databases">
        <authorList>
            <person name="Ferguson B K."/>
        </authorList>
    </citation>
    <scope>NUCLEOTIDE SEQUENCE [LARGE SCALE GENOMIC DNA]</scope>
</reference>
<dbReference type="Proteomes" id="UP000479190">
    <property type="component" value="Unassembled WGS sequence"/>
</dbReference>
<feature type="region of interest" description="Disordered" evidence="4">
    <location>
        <begin position="648"/>
        <end position="697"/>
    </location>
</feature>
<dbReference type="PANTHER" id="PTHR24161">
    <property type="entry name" value="ANK_REP_REGION DOMAIN-CONTAINING PROTEIN-RELATED"/>
    <property type="match status" value="1"/>
</dbReference>
<feature type="repeat" description="ANK" evidence="3">
    <location>
        <begin position="62"/>
        <end position="94"/>
    </location>
</feature>
<feature type="compositionally biased region" description="Low complexity" evidence="4">
    <location>
        <begin position="648"/>
        <end position="661"/>
    </location>
</feature>
<feature type="compositionally biased region" description="Low complexity" evidence="4">
    <location>
        <begin position="608"/>
        <end position="618"/>
    </location>
</feature>
<feature type="region of interest" description="Disordered" evidence="4">
    <location>
        <begin position="598"/>
        <end position="633"/>
    </location>
</feature>
<name>A0A6H5HVW5_9HYME</name>
<dbReference type="PANTHER" id="PTHR24161:SF85">
    <property type="entry name" value="PALMITOYLTRANSFERASE HIP14"/>
    <property type="match status" value="1"/>
</dbReference>
<dbReference type="PROSITE" id="PS50297">
    <property type="entry name" value="ANK_REP_REGION"/>
    <property type="match status" value="3"/>
</dbReference>
<accession>A0A6H5HVW5</accession>
<dbReference type="EMBL" id="CADCXV010000014">
    <property type="protein sequence ID" value="CAB0027880.1"/>
    <property type="molecule type" value="Genomic_DNA"/>
</dbReference>
<dbReference type="Gene3D" id="1.25.40.20">
    <property type="entry name" value="Ankyrin repeat-containing domain"/>
    <property type="match status" value="2"/>
</dbReference>
<sequence>MAQDDQYCLTIVKTMRQKVNAEGLTPLHVICKGFQNDDQLETLFKICEERNQLVQVDAQDNLGNTPLHLAVCYGKHWAAELLLRNGANPNLADVEGYTPLHVICKRDDLDYYKNLDLAELIFSKTNKKKHGLLRVNAQDKLGHTPLYLALDNGYKKLAEFLLRKGANPNIANEDGSTPLHIMCKKDNDDDLVDAFFEISDEKHQLVRIDARDNLGRTPLQWAVARFLPNTVEVLLNRGADLSKFAFPTESPYDVRYKTQPFKHNFQLQLAAGAMIVVELLEAKGYELDQNEALTVMKFFAKYELFDKSEELEKCWLDNEEFTSKAQKMMIKRRFSLYKLLGLRPKKAARQVNYWGYLELAYSEVAWRLPEKSIQASGEAVGGGSGARSRRLPARAARDAALRRCRTLLSRRPEVPRPSPRALGLEQLFADVRVITILPVASSRECETMSDASRSSRATQRIRLHLCSSYHSIFTLSRRVRSSRKTRSAPRDFSIILPRQQTRCFARNRLCAKCSKYRHIIFLVNIVYNCTDRRQDVLLAHESLGAAAEPVTVILAEVEGPELAALLGLVYTGSASVPRPRLEAFLRAAEALRIPLAAPEPAPPQLTDQQQQQQQQQQQADHKPQQQHGKPSSNCFEELRCCDSWQHQPGSLTTQQQQQQLLGPGGGRRQPVANHVAPSPWSQLLRPPPALPASYLRR</sequence>
<dbReference type="OrthoDB" id="4062651at2759"/>
<keyword evidence="6" id="KW-1185">Reference proteome</keyword>
<keyword evidence="1" id="KW-0677">Repeat</keyword>
<feature type="repeat" description="ANK" evidence="3">
    <location>
        <begin position="141"/>
        <end position="173"/>
    </location>
</feature>
<evidence type="ECO:0000313" key="6">
    <source>
        <dbReference type="Proteomes" id="UP000479190"/>
    </source>
</evidence>